<keyword evidence="3 7" id="KW-0812">Transmembrane</keyword>
<dbReference type="STRING" id="228405.HNE_0726"/>
<feature type="transmembrane region" description="Helical" evidence="7">
    <location>
        <begin position="253"/>
        <end position="280"/>
    </location>
</feature>
<evidence type="ECO:0000256" key="1">
    <source>
        <dbReference type="ARBA" id="ARBA00004651"/>
    </source>
</evidence>
<feature type="transmembrane region" description="Helical" evidence="7">
    <location>
        <begin position="394"/>
        <end position="412"/>
    </location>
</feature>
<feature type="transmembrane region" description="Helical" evidence="7">
    <location>
        <begin position="419"/>
        <end position="438"/>
    </location>
</feature>
<dbReference type="Pfam" id="PF07690">
    <property type="entry name" value="MFS_1"/>
    <property type="match status" value="1"/>
</dbReference>
<evidence type="ECO:0000313" key="10">
    <source>
        <dbReference type="Proteomes" id="UP000001959"/>
    </source>
</evidence>
<keyword evidence="4 7" id="KW-1133">Transmembrane helix</keyword>
<dbReference type="GO" id="GO:0005886">
    <property type="term" value="C:plasma membrane"/>
    <property type="evidence" value="ECO:0007669"/>
    <property type="project" value="UniProtKB-SubCell"/>
</dbReference>
<evidence type="ECO:0000256" key="3">
    <source>
        <dbReference type="ARBA" id="ARBA00022692"/>
    </source>
</evidence>
<feature type="transmembrane region" description="Helical" evidence="7">
    <location>
        <begin position="444"/>
        <end position="462"/>
    </location>
</feature>
<feature type="transmembrane region" description="Helical" evidence="7">
    <location>
        <begin position="213"/>
        <end position="232"/>
    </location>
</feature>
<feature type="transmembrane region" description="Helical" evidence="7">
    <location>
        <begin position="188"/>
        <end position="207"/>
    </location>
</feature>
<feature type="transmembrane region" description="Helical" evidence="7">
    <location>
        <begin position="359"/>
        <end position="379"/>
    </location>
</feature>
<dbReference type="Proteomes" id="UP000001959">
    <property type="component" value="Chromosome"/>
</dbReference>
<sequence>MPEHPHGKRPRPLGLQVGKKPIGTALALQPRPAAASGRVPLSAGLYEYAPRGDSSVTDETGKDAGDMGASDSPPDAVDATVSVTSPVSGVSEAITAGASFLVTATNWRARKLRRGVKIELPAYLGVQCSWFMAFGLQLVLFPYLITGRSHLHLDGLALGLANMALSAPSVVFLLIGGVVAERADGRRLLILLHLLAAVPSMFLALAVSRGDLSYPAMIFYAVSIGTIGAFMMPARDAIVNEVVERRMRVGSGVTLQLGVTLATMAQFLAQIGGLILAGYADKATRMPTWLGGFSVGPISAETLLIAQGGALALGAGFALFMARGKQIRTGRKGIGAAFGDILDGVKAVRSDGKLSAMTMLMFGVGVFVIGSFLVVLPIINRDVYHFGSSGIRDMFVTFWMGAFASSVVLAIFRRIKRQGRLLLIAQFIASAAMIPMLWVVPHWAFLMIVFIWGNAAGISIAMSRSIVQDAAPKEKLARVLSIYQLGFMAGAPFGAALMGLLVDMFGPQKIAVVPAGGMIALILWMIFFTPVWNMKGSAWLAHNEGGKQAG</sequence>
<feature type="domain" description="Major facilitator superfamily (MFS) profile" evidence="8">
    <location>
        <begin position="122"/>
        <end position="533"/>
    </location>
</feature>
<dbReference type="AlphaFoldDB" id="Q0C489"/>
<dbReference type="KEGG" id="hne:HNE_0726"/>
<dbReference type="PANTHER" id="PTHR23513:SF11">
    <property type="entry name" value="STAPHYLOFERRIN A TRANSPORTER"/>
    <property type="match status" value="1"/>
</dbReference>
<dbReference type="EMBL" id="CP000158">
    <property type="protein sequence ID" value="ABI75692.1"/>
    <property type="molecule type" value="Genomic_DNA"/>
</dbReference>
<keyword evidence="5 7" id="KW-0472">Membrane</keyword>
<evidence type="ECO:0000256" key="4">
    <source>
        <dbReference type="ARBA" id="ARBA00022989"/>
    </source>
</evidence>
<evidence type="ECO:0000313" key="9">
    <source>
        <dbReference type="EMBL" id="ABI75692.1"/>
    </source>
</evidence>
<dbReference type="InterPro" id="IPR020846">
    <property type="entry name" value="MFS_dom"/>
</dbReference>
<dbReference type="PROSITE" id="PS50850">
    <property type="entry name" value="MFS"/>
    <property type="match status" value="1"/>
</dbReference>
<dbReference type="CDD" id="cd06173">
    <property type="entry name" value="MFS_MefA_like"/>
    <property type="match status" value="1"/>
</dbReference>
<name>Q0C489_HYPNA</name>
<reference evidence="9 10" key="1">
    <citation type="journal article" date="2006" name="J. Bacteriol.">
        <title>Comparative genomic evidence for a close relationship between the dimorphic prosthecate bacteria Hyphomonas neptunium and Caulobacter crescentus.</title>
        <authorList>
            <person name="Badger J.H."/>
            <person name="Hoover T.R."/>
            <person name="Brun Y.V."/>
            <person name="Weiner R.M."/>
            <person name="Laub M.T."/>
            <person name="Alexandre G."/>
            <person name="Mrazek J."/>
            <person name="Ren Q."/>
            <person name="Paulsen I.T."/>
            <person name="Nelson K.E."/>
            <person name="Khouri H.M."/>
            <person name="Radune D."/>
            <person name="Sosa J."/>
            <person name="Dodson R.J."/>
            <person name="Sullivan S.A."/>
            <person name="Rosovitz M.J."/>
            <person name="Madupu R."/>
            <person name="Brinkac L.M."/>
            <person name="Durkin A.S."/>
            <person name="Daugherty S.C."/>
            <person name="Kothari S.P."/>
            <person name="Giglio M.G."/>
            <person name="Zhou L."/>
            <person name="Haft D.H."/>
            <person name="Selengut J.D."/>
            <person name="Davidsen T.M."/>
            <person name="Yang Q."/>
            <person name="Zafar N."/>
            <person name="Ward N.L."/>
        </authorList>
    </citation>
    <scope>NUCLEOTIDE SEQUENCE [LARGE SCALE GENOMIC DNA]</scope>
    <source>
        <strain evidence="9 10">ATCC 15444</strain>
    </source>
</reference>
<evidence type="ECO:0000256" key="7">
    <source>
        <dbReference type="SAM" id="Phobius"/>
    </source>
</evidence>
<evidence type="ECO:0000256" key="2">
    <source>
        <dbReference type="ARBA" id="ARBA00022475"/>
    </source>
</evidence>
<gene>
    <name evidence="9" type="ordered locus">HNE_0726</name>
</gene>
<proteinExistence type="predicted"/>
<feature type="region of interest" description="Disordered" evidence="6">
    <location>
        <begin position="48"/>
        <end position="77"/>
    </location>
</feature>
<feature type="transmembrane region" description="Helical" evidence="7">
    <location>
        <begin position="156"/>
        <end position="176"/>
    </location>
</feature>
<keyword evidence="10" id="KW-1185">Reference proteome</keyword>
<evidence type="ECO:0000256" key="5">
    <source>
        <dbReference type="ARBA" id="ARBA00023136"/>
    </source>
</evidence>
<feature type="transmembrane region" description="Helical" evidence="7">
    <location>
        <begin position="482"/>
        <end position="505"/>
    </location>
</feature>
<dbReference type="InterPro" id="IPR036259">
    <property type="entry name" value="MFS_trans_sf"/>
</dbReference>
<dbReference type="GO" id="GO:0022857">
    <property type="term" value="F:transmembrane transporter activity"/>
    <property type="evidence" value="ECO:0007669"/>
    <property type="project" value="InterPro"/>
</dbReference>
<dbReference type="SUPFAM" id="SSF103473">
    <property type="entry name" value="MFS general substrate transporter"/>
    <property type="match status" value="1"/>
</dbReference>
<dbReference type="eggNOG" id="COG2814">
    <property type="taxonomic scope" value="Bacteria"/>
</dbReference>
<comment type="subcellular location">
    <subcellularLocation>
        <location evidence="1">Cell membrane</location>
        <topology evidence="1">Multi-pass membrane protein</topology>
    </subcellularLocation>
</comment>
<accession>Q0C489</accession>
<organism evidence="9 10">
    <name type="scientific">Hyphomonas neptunium (strain ATCC 15444)</name>
    <dbReference type="NCBI Taxonomy" id="228405"/>
    <lineage>
        <taxon>Bacteria</taxon>
        <taxon>Pseudomonadati</taxon>
        <taxon>Pseudomonadota</taxon>
        <taxon>Alphaproteobacteria</taxon>
        <taxon>Hyphomonadales</taxon>
        <taxon>Hyphomonadaceae</taxon>
        <taxon>Hyphomonas</taxon>
    </lineage>
</organism>
<feature type="transmembrane region" description="Helical" evidence="7">
    <location>
        <begin position="120"/>
        <end position="144"/>
    </location>
</feature>
<dbReference type="Gene3D" id="1.20.1250.20">
    <property type="entry name" value="MFS general substrate transporter like domains"/>
    <property type="match status" value="1"/>
</dbReference>
<protein>
    <submittedName>
        <fullName evidence="9">Major facilitator family protein</fullName>
    </submittedName>
</protein>
<feature type="transmembrane region" description="Helical" evidence="7">
    <location>
        <begin position="300"/>
        <end position="322"/>
    </location>
</feature>
<feature type="transmembrane region" description="Helical" evidence="7">
    <location>
        <begin position="511"/>
        <end position="532"/>
    </location>
</feature>
<dbReference type="HOGENOM" id="CLU_034180_17_2_5"/>
<keyword evidence="2" id="KW-1003">Cell membrane</keyword>
<evidence type="ECO:0000259" key="8">
    <source>
        <dbReference type="PROSITE" id="PS50850"/>
    </source>
</evidence>
<evidence type="ECO:0000256" key="6">
    <source>
        <dbReference type="SAM" id="MobiDB-lite"/>
    </source>
</evidence>
<dbReference type="PANTHER" id="PTHR23513">
    <property type="entry name" value="INTEGRAL MEMBRANE EFFLUX PROTEIN-RELATED"/>
    <property type="match status" value="1"/>
</dbReference>
<dbReference type="InterPro" id="IPR011701">
    <property type="entry name" value="MFS"/>
</dbReference>